<reference evidence="2 3" key="1">
    <citation type="submission" date="2018-11" db="EMBL/GenBank/DDBJ databases">
        <title>Bradyrhizobium sp. nov., isolated from effective nodules of peanut in China.</title>
        <authorList>
            <person name="Li Y."/>
        </authorList>
    </citation>
    <scope>NUCLEOTIDE SEQUENCE [LARGE SCALE GENOMIC DNA]</scope>
    <source>
        <strain evidence="2 3">CCBAU 51770</strain>
    </source>
</reference>
<feature type="compositionally biased region" description="Polar residues" evidence="1">
    <location>
        <begin position="1"/>
        <end position="10"/>
    </location>
</feature>
<gene>
    <name evidence="2" type="ORF">EAS61_26740</name>
</gene>
<dbReference type="Proteomes" id="UP000290174">
    <property type="component" value="Unassembled WGS sequence"/>
</dbReference>
<evidence type="ECO:0000313" key="2">
    <source>
        <dbReference type="EMBL" id="RXG90167.1"/>
    </source>
</evidence>
<feature type="region of interest" description="Disordered" evidence="1">
    <location>
        <begin position="1"/>
        <end position="22"/>
    </location>
</feature>
<accession>A0A4Q0QFY9</accession>
<evidence type="ECO:0000313" key="3">
    <source>
        <dbReference type="Proteomes" id="UP000290174"/>
    </source>
</evidence>
<feature type="compositionally biased region" description="Polar residues" evidence="1">
    <location>
        <begin position="55"/>
        <end position="67"/>
    </location>
</feature>
<protein>
    <submittedName>
        <fullName evidence="2">Uncharacterized protein</fullName>
    </submittedName>
</protein>
<comment type="caution">
    <text evidence="2">The sequence shown here is derived from an EMBL/GenBank/DDBJ whole genome shotgun (WGS) entry which is preliminary data.</text>
</comment>
<organism evidence="2 3">
    <name type="scientific">Bradyrhizobium zhanjiangense</name>
    <dbReference type="NCBI Taxonomy" id="1325107"/>
    <lineage>
        <taxon>Bacteria</taxon>
        <taxon>Pseudomonadati</taxon>
        <taxon>Pseudomonadota</taxon>
        <taxon>Alphaproteobacteria</taxon>
        <taxon>Hyphomicrobiales</taxon>
        <taxon>Nitrobacteraceae</taxon>
        <taxon>Bradyrhizobium</taxon>
    </lineage>
</organism>
<sequence length="67" mass="7104">MWQTPSSPSSLRGALATKQSRVSPRWQSGLLRGACHRAALRADPLARNDGVEGNSAPTLVSRTSCNA</sequence>
<dbReference type="EMBL" id="RKMK01000030">
    <property type="protein sequence ID" value="RXG90167.1"/>
    <property type="molecule type" value="Genomic_DNA"/>
</dbReference>
<name>A0A4Q0QFY9_9BRAD</name>
<evidence type="ECO:0000256" key="1">
    <source>
        <dbReference type="SAM" id="MobiDB-lite"/>
    </source>
</evidence>
<dbReference type="AlphaFoldDB" id="A0A4Q0QFY9"/>
<proteinExistence type="predicted"/>
<feature type="region of interest" description="Disordered" evidence="1">
    <location>
        <begin position="42"/>
        <end position="67"/>
    </location>
</feature>